<dbReference type="Proteomes" id="UP000515450">
    <property type="component" value="Chromosome"/>
</dbReference>
<evidence type="ECO:0000313" key="3">
    <source>
        <dbReference type="Proteomes" id="UP000515450"/>
    </source>
</evidence>
<dbReference type="EMBL" id="CP058555">
    <property type="protein sequence ID" value="QMV70179.1"/>
    <property type="molecule type" value="Genomic_DNA"/>
</dbReference>
<dbReference type="RefSeq" id="WP_153844391.1">
    <property type="nucleotide sequence ID" value="NZ_CP058555.1"/>
</dbReference>
<keyword evidence="3" id="KW-1185">Reference proteome</keyword>
<evidence type="ECO:0000256" key="1">
    <source>
        <dbReference type="SAM" id="Coils"/>
    </source>
</evidence>
<protein>
    <submittedName>
        <fullName evidence="2">Uncharacterized protein</fullName>
    </submittedName>
</protein>
<dbReference type="PROSITE" id="PS51257">
    <property type="entry name" value="PROKAR_LIPOPROTEIN"/>
    <property type="match status" value="1"/>
</dbReference>
<sequence length="237" mass="27517">MKKIIFIVPIIGLILFFACSKDSSKSYEYWNEQVNAKAQELNKLLESVPCTNIEEFEIVQRPYYTYYLVHSSLKTQFEKLNLELDHLQDELNKAAEREGKTYYDAQRLSMPAPNPPVGKVCYNGKAALRFAYDLSLEEINAELPKRLKELKEFYKDVTCSNPNDWTSHFLRTGCCMEGIAVHKTIRSNEMIEKIALYNRLMENKLRLEKTTCQGDCPNMARPVQCRDGKPFVEVYKS</sequence>
<feature type="coiled-coil region" evidence="1">
    <location>
        <begin position="70"/>
        <end position="97"/>
    </location>
</feature>
<accession>A0A7G5E854</accession>
<evidence type="ECO:0000313" key="2">
    <source>
        <dbReference type="EMBL" id="QMV70179.1"/>
    </source>
</evidence>
<organism evidence="2 3">
    <name type="scientific">Sphingobacterium paramultivorum</name>
    <dbReference type="NCBI Taxonomy" id="2886510"/>
    <lineage>
        <taxon>Bacteria</taxon>
        <taxon>Pseudomonadati</taxon>
        <taxon>Bacteroidota</taxon>
        <taxon>Sphingobacteriia</taxon>
        <taxon>Sphingobacteriales</taxon>
        <taxon>Sphingobacteriaceae</taxon>
        <taxon>Sphingobacterium</taxon>
    </lineage>
</organism>
<reference evidence="2 3" key="1">
    <citation type="journal article" date="2020" name="G3 (Bethesda)">
        <title>CeMbio - The Caenorhabditis elegans Microbiome Resource.</title>
        <authorList>
            <person name="Dirksen P."/>
            <person name="Assie A."/>
            <person name="Zimmermann J."/>
            <person name="Zhang F."/>
            <person name="Tietje A.M."/>
            <person name="Marsh S.A."/>
            <person name="Felix M.A."/>
            <person name="Shapira M."/>
            <person name="Kaleta C."/>
            <person name="Schulenburg H."/>
            <person name="Samuel B."/>
        </authorList>
    </citation>
    <scope>NUCLEOTIDE SEQUENCE [LARGE SCALE GENOMIC DNA]</scope>
    <source>
        <strain evidence="2 3">BIGb0170</strain>
    </source>
</reference>
<gene>
    <name evidence="2" type="ORF">HS960_22075</name>
</gene>
<dbReference type="AlphaFoldDB" id="A0A7G5E854"/>
<name>A0A7G5E854_9SPHI</name>
<keyword evidence="1" id="KW-0175">Coiled coil</keyword>
<proteinExistence type="predicted"/>